<dbReference type="SUPFAM" id="SSF57802">
    <property type="entry name" value="Rubredoxin-like"/>
    <property type="match status" value="1"/>
</dbReference>
<sequence length="151" mass="15832">MSFAVSSSASLAAGSAFLGKAAPLRVAARQPAGASTRGGPVVTRAFFGMGAQKQPAGTAMVCRDCGYIYRAQDFNDLPKDWKCPPCGSGKNAFRPEKKQDFKTDGFNARGVRAAKKENQAAFRAKRAAARKAAEQAEKAAKGGKKGGLFGR</sequence>
<protein>
    <recommendedName>
        <fullName evidence="3">Rubredoxin-like domain-containing protein</fullName>
    </recommendedName>
</protein>
<dbReference type="InParanoid" id="C1E2L2"/>
<dbReference type="PROSITE" id="PS00202">
    <property type="entry name" value="RUBREDOXIN"/>
    <property type="match status" value="1"/>
</dbReference>
<proteinExistence type="predicted"/>
<keyword evidence="1" id="KW-0479">Metal-binding</keyword>
<dbReference type="EMBL" id="CP001324">
    <property type="protein sequence ID" value="ACO61933.1"/>
    <property type="molecule type" value="Genomic_DNA"/>
</dbReference>
<evidence type="ECO:0000313" key="4">
    <source>
        <dbReference type="EMBL" id="ACO61933.1"/>
    </source>
</evidence>
<dbReference type="OrthoDB" id="194772at2759"/>
<dbReference type="GO" id="GO:0005506">
    <property type="term" value="F:iron ion binding"/>
    <property type="evidence" value="ECO:0007669"/>
    <property type="project" value="InterPro"/>
</dbReference>
<dbReference type="InterPro" id="IPR024934">
    <property type="entry name" value="Rubredoxin-like_dom"/>
</dbReference>
<evidence type="ECO:0000256" key="2">
    <source>
        <dbReference type="SAM" id="MobiDB-lite"/>
    </source>
</evidence>
<dbReference type="AlphaFoldDB" id="C1E2L2"/>
<dbReference type="Proteomes" id="UP000002009">
    <property type="component" value="Chromosome 3"/>
</dbReference>
<gene>
    <name evidence="4" type="ORF">MICPUN_57283</name>
</gene>
<dbReference type="PANTHER" id="PTHR48136:SF1">
    <property type="entry name" value="RUBREDOXIN-LIKE SUPERFAMILY PROTEIN"/>
    <property type="match status" value="1"/>
</dbReference>
<dbReference type="RefSeq" id="XP_002500675.1">
    <property type="nucleotide sequence ID" value="XM_002500629.1"/>
</dbReference>
<evidence type="ECO:0000259" key="3">
    <source>
        <dbReference type="PROSITE" id="PS50903"/>
    </source>
</evidence>
<organism evidence="4 5">
    <name type="scientific">Micromonas commoda (strain RCC299 / NOUM17 / CCMP2709)</name>
    <name type="common">Picoplanktonic green alga</name>
    <dbReference type="NCBI Taxonomy" id="296587"/>
    <lineage>
        <taxon>Eukaryota</taxon>
        <taxon>Viridiplantae</taxon>
        <taxon>Chlorophyta</taxon>
        <taxon>Mamiellophyceae</taxon>
        <taxon>Mamiellales</taxon>
        <taxon>Mamiellaceae</taxon>
        <taxon>Micromonas</taxon>
    </lineage>
</organism>
<dbReference type="PANTHER" id="PTHR48136">
    <property type="entry name" value="RUBREDOXIN-LIKE SUPERFAMILY PROTEIN"/>
    <property type="match status" value="1"/>
</dbReference>
<dbReference type="GeneID" id="8241866"/>
<dbReference type="OMA" id="RKDAKQW"/>
<accession>C1E2L2</accession>
<dbReference type="InterPro" id="IPR018527">
    <property type="entry name" value="Rubredoxin_Fe_BS"/>
</dbReference>
<dbReference type="PROSITE" id="PS50903">
    <property type="entry name" value="RUBREDOXIN_LIKE"/>
    <property type="match status" value="1"/>
</dbReference>
<dbReference type="KEGG" id="mis:MICPUN_57283"/>
<reference evidence="4 5" key="1">
    <citation type="journal article" date="2009" name="Science">
        <title>Green evolution and dynamic adaptations revealed by genomes of the marine picoeukaryotes Micromonas.</title>
        <authorList>
            <person name="Worden A.Z."/>
            <person name="Lee J.H."/>
            <person name="Mock T."/>
            <person name="Rouze P."/>
            <person name="Simmons M.P."/>
            <person name="Aerts A.L."/>
            <person name="Allen A.E."/>
            <person name="Cuvelier M.L."/>
            <person name="Derelle E."/>
            <person name="Everett M.V."/>
            <person name="Foulon E."/>
            <person name="Grimwood J."/>
            <person name="Gundlach H."/>
            <person name="Henrissat B."/>
            <person name="Napoli C."/>
            <person name="McDonald S.M."/>
            <person name="Parker M.S."/>
            <person name="Rombauts S."/>
            <person name="Salamov A."/>
            <person name="Von Dassow P."/>
            <person name="Badger J.H."/>
            <person name="Coutinho P.M."/>
            <person name="Demir E."/>
            <person name="Dubchak I."/>
            <person name="Gentemann C."/>
            <person name="Eikrem W."/>
            <person name="Gready J.E."/>
            <person name="John U."/>
            <person name="Lanier W."/>
            <person name="Lindquist E.A."/>
            <person name="Lucas S."/>
            <person name="Mayer K.F."/>
            <person name="Moreau H."/>
            <person name="Not F."/>
            <person name="Otillar R."/>
            <person name="Panaud O."/>
            <person name="Pangilinan J."/>
            <person name="Paulsen I."/>
            <person name="Piegu B."/>
            <person name="Poliakov A."/>
            <person name="Robbens S."/>
            <person name="Schmutz J."/>
            <person name="Toulza E."/>
            <person name="Wyss T."/>
            <person name="Zelensky A."/>
            <person name="Zhou K."/>
            <person name="Armbrust E.V."/>
            <person name="Bhattacharya D."/>
            <person name="Goodenough U.W."/>
            <person name="Van de Peer Y."/>
            <person name="Grigoriev I.V."/>
        </authorList>
    </citation>
    <scope>NUCLEOTIDE SEQUENCE [LARGE SCALE GENOMIC DNA]</scope>
    <source>
        <strain evidence="5">RCC299 / NOUM17</strain>
    </source>
</reference>
<feature type="compositionally biased region" description="Basic and acidic residues" evidence="2">
    <location>
        <begin position="131"/>
        <end position="140"/>
    </location>
</feature>
<feature type="region of interest" description="Disordered" evidence="2">
    <location>
        <begin position="129"/>
        <end position="151"/>
    </location>
</feature>
<keyword evidence="5" id="KW-1185">Reference proteome</keyword>
<dbReference type="Gene3D" id="2.20.28.10">
    <property type="match status" value="1"/>
</dbReference>
<evidence type="ECO:0000256" key="1">
    <source>
        <dbReference type="ARBA" id="ARBA00022723"/>
    </source>
</evidence>
<name>C1E2L2_MICCC</name>
<evidence type="ECO:0000313" key="5">
    <source>
        <dbReference type="Proteomes" id="UP000002009"/>
    </source>
</evidence>
<feature type="domain" description="Rubredoxin-like" evidence="3">
    <location>
        <begin position="57"/>
        <end position="96"/>
    </location>
</feature>